<evidence type="ECO:0000313" key="5">
    <source>
        <dbReference type="EMBL" id="KAL3422785.1"/>
    </source>
</evidence>
<dbReference type="Proteomes" id="UP001629113">
    <property type="component" value="Unassembled WGS sequence"/>
</dbReference>
<dbReference type="InterPro" id="IPR032466">
    <property type="entry name" value="Metal_Hydrolase"/>
</dbReference>
<dbReference type="PANTHER" id="PTHR43114">
    <property type="entry name" value="ADENINE DEAMINASE"/>
    <property type="match status" value="1"/>
</dbReference>
<evidence type="ECO:0000256" key="1">
    <source>
        <dbReference type="ARBA" id="ARBA00001947"/>
    </source>
</evidence>
<dbReference type="EMBL" id="JBFCZG010000004">
    <property type="protein sequence ID" value="KAL3422785.1"/>
    <property type="molecule type" value="Genomic_DNA"/>
</dbReference>
<gene>
    <name evidence="5" type="ORF">PVAG01_04532</name>
</gene>
<comment type="cofactor">
    <cofactor evidence="1">
        <name>Zn(2+)</name>
        <dbReference type="ChEBI" id="CHEBI:29105"/>
    </cofactor>
</comment>
<feature type="domain" description="Adenosine deaminase" evidence="4">
    <location>
        <begin position="11"/>
        <end position="353"/>
    </location>
</feature>
<dbReference type="InterPro" id="IPR001365">
    <property type="entry name" value="A_deaminase_dom"/>
</dbReference>
<name>A0ABR4PHL7_9HELO</name>
<dbReference type="PANTHER" id="PTHR43114:SF7">
    <property type="entry name" value="ADENOSINE DEAMINASE DOMAIN-CONTAINING PROTEIN"/>
    <property type="match status" value="1"/>
</dbReference>
<evidence type="ECO:0000259" key="4">
    <source>
        <dbReference type="Pfam" id="PF00962"/>
    </source>
</evidence>
<evidence type="ECO:0000313" key="6">
    <source>
        <dbReference type="Proteomes" id="UP001629113"/>
    </source>
</evidence>
<dbReference type="Pfam" id="PF00962">
    <property type="entry name" value="A_deaminase"/>
    <property type="match status" value="1"/>
</dbReference>
<keyword evidence="2" id="KW-0479">Metal-binding</keyword>
<dbReference type="SUPFAM" id="SSF51556">
    <property type="entry name" value="Metallo-dependent hydrolases"/>
    <property type="match status" value="1"/>
</dbReference>
<proteinExistence type="predicted"/>
<evidence type="ECO:0000256" key="2">
    <source>
        <dbReference type="ARBA" id="ARBA00022723"/>
    </source>
</evidence>
<accession>A0ABR4PHL7</accession>
<reference evidence="5 6" key="1">
    <citation type="submission" date="2024-06" db="EMBL/GenBank/DDBJ databases">
        <title>Complete genome of Phlyctema vagabunda strain 19-DSS-EL-015.</title>
        <authorList>
            <person name="Fiorenzani C."/>
        </authorList>
    </citation>
    <scope>NUCLEOTIDE SEQUENCE [LARGE SCALE GENOMIC DNA]</scope>
    <source>
        <strain evidence="5 6">19-DSS-EL-015</strain>
    </source>
</reference>
<evidence type="ECO:0000256" key="3">
    <source>
        <dbReference type="ARBA" id="ARBA00022801"/>
    </source>
</evidence>
<comment type="caution">
    <text evidence="5">The sequence shown here is derived from an EMBL/GenBank/DDBJ whole genome shotgun (WGS) entry which is preliminary data.</text>
</comment>
<keyword evidence="6" id="KW-1185">Reference proteome</keyword>
<dbReference type="NCBIfam" id="TIGR01430">
    <property type="entry name" value="aden_deam"/>
    <property type="match status" value="1"/>
</dbReference>
<dbReference type="InterPro" id="IPR006330">
    <property type="entry name" value="Ado/ade_deaminase"/>
</dbReference>
<keyword evidence="3" id="KW-0378">Hydrolase</keyword>
<sequence>MPNLDFLERLPKIELHLHIEGTLTPSLRWRLAQKNKMKLKYDSEQALADSYNVMYNHRKKLNGDLLDSHGNPFPIFLDMYYGGMECLITEEDFYDLAMEYFEKAARMNVRYCEPFFDIQGHTRRGINVQTVIKGLQRAKEEAAKTLDVHSNWTMCFLRDMSPDSAMKDYELALPFRDFIQAIGLDSDEYDRPPSLFEDVFLRARKDGFKLTCHCDVNQKDTHDHIREVIYSVGGTGADRIDHGLNAAEQPALWLEIKARDLGMTLCPHAYHRRTPTDWIFPKIRRLFDAGIKITINSDDPTYMHNMWVSDNLALVQRHCLFTDREMVQLQHNAIDISWASDAFKAELKKELDKFLL</sequence>
<organism evidence="5 6">
    <name type="scientific">Phlyctema vagabunda</name>
    <dbReference type="NCBI Taxonomy" id="108571"/>
    <lineage>
        <taxon>Eukaryota</taxon>
        <taxon>Fungi</taxon>
        <taxon>Dikarya</taxon>
        <taxon>Ascomycota</taxon>
        <taxon>Pezizomycotina</taxon>
        <taxon>Leotiomycetes</taxon>
        <taxon>Helotiales</taxon>
        <taxon>Dermateaceae</taxon>
        <taxon>Phlyctema</taxon>
    </lineage>
</organism>
<dbReference type="Gene3D" id="3.20.20.140">
    <property type="entry name" value="Metal-dependent hydrolases"/>
    <property type="match status" value="1"/>
</dbReference>
<protein>
    <submittedName>
        <fullName evidence="5">Deaminase</fullName>
    </submittedName>
</protein>